<keyword evidence="3 10" id="KW-0813">Transport</keyword>
<accession>A0A2A5CGZ1</accession>
<keyword evidence="7" id="KW-0653">Protein transport</keyword>
<dbReference type="InterPro" id="IPR038072">
    <property type="entry name" value="GspK_central_sf"/>
</dbReference>
<evidence type="ECO:0000313" key="14">
    <source>
        <dbReference type="Proteomes" id="UP000228987"/>
    </source>
</evidence>
<keyword evidence="4 10" id="KW-1003">Cell membrane</keyword>
<organism evidence="13 14">
    <name type="scientific">SAR86 cluster bacterium</name>
    <dbReference type="NCBI Taxonomy" id="2030880"/>
    <lineage>
        <taxon>Bacteria</taxon>
        <taxon>Pseudomonadati</taxon>
        <taxon>Pseudomonadota</taxon>
        <taxon>Gammaproteobacteria</taxon>
        <taxon>SAR86 cluster</taxon>
    </lineage>
</organism>
<evidence type="ECO:0000256" key="2">
    <source>
        <dbReference type="ARBA" id="ARBA00007246"/>
    </source>
</evidence>
<evidence type="ECO:0000256" key="9">
    <source>
        <dbReference type="ARBA" id="ARBA00023136"/>
    </source>
</evidence>
<dbReference type="SUPFAM" id="SSF54523">
    <property type="entry name" value="Pili subunits"/>
    <property type="match status" value="1"/>
</dbReference>
<dbReference type="EMBL" id="NVWI01000002">
    <property type="protein sequence ID" value="PCJ42765.1"/>
    <property type="molecule type" value="Genomic_DNA"/>
</dbReference>
<proteinExistence type="inferred from homology"/>
<dbReference type="GO" id="GO:0005886">
    <property type="term" value="C:plasma membrane"/>
    <property type="evidence" value="ECO:0007669"/>
    <property type="project" value="UniProtKB-SubCell"/>
</dbReference>
<dbReference type="Proteomes" id="UP000228987">
    <property type="component" value="Unassembled WGS sequence"/>
</dbReference>
<evidence type="ECO:0000256" key="11">
    <source>
        <dbReference type="SAM" id="Phobius"/>
    </source>
</evidence>
<dbReference type="AlphaFoldDB" id="A0A2A5CGZ1"/>
<dbReference type="PANTHER" id="PTHR38831">
    <property type="entry name" value="TYPE II SECRETION SYSTEM PROTEIN K"/>
    <property type="match status" value="1"/>
</dbReference>
<dbReference type="InterPro" id="IPR045584">
    <property type="entry name" value="Pilin-like"/>
</dbReference>
<dbReference type="Gene3D" id="3.30.1300.30">
    <property type="entry name" value="GSPII I/J protein-like"/>
    <property type="match status" value="1"/>
</dbReference>
<evidence type="ECO:0000313" key="13">
    <source>
        <dbReference type="EMBL" id="PCJ42765.1"/>
    </source>
</evidence>
<evidence type="ECO:0000256" key="6">
    <source>
        <dbReference type="ARBA" id="ARBA00022692"/>
    </source>
</evidence>
<keyword evidence="6 11" id="KW-0812">Transmembrane</keyword>
<keyword evidence="8 11" id="KW-1133">Transmembrane helix</keyword>
<dbReference type="GO" id="GO:0009306">
    <property type="term" value="P:protein secretion"/>
    <property type="evidence" value="ECO:0007669"/>
    <property type="project" value="InterPro"/>
</dbReference>
<comment type="subcellular location">
    <subcellularLocation>
        <location evidence="1 10">Cell inner membrane</location>
    </subcellularLocation>
</comment>
<evidence type="ECO:0000256" key="3">
    <source>
        <dbReference type="ARBA" id="ARBA00022448"/>
    </source>
</evidence>
<dbReference type="NCBIfam" id="NF037980">
    <property type="entry name" value="T2SS_GspK"/>
    <property type="match status" value="1"/>
</dbReference>
<evidence type="ECO:0000256" key="8">
    <source>
        <dbReference type="ARBA" id="ARBA00022989"/>
    </source>
</evidence>
<reference evidence="14" key="1">
    <citation type="submission" date="2017-08" db="EMBL/GenBank/DDBJ databases">
        <title>A dynamic microbial community with high functional redundancy inhabits the cold, oxic subseafloor aquifer.</title>
        <authorList>
            <person name="Tully B.J."/>
            <person name="Wheat C.G."/>
            <person name="Glazer B.T."/>
            <person name="Huber J.A."/>
        </authorList>
    </citation>
    <scope>NUCLEOTIDE SEQUENCE [LARGE SCALE GENOMIC DNA]</scope>
</reference>
<feature type="transmembrane region" description="Helical" evidence="11">
    <location>
        <begin position="12"/>
        <end position="34"/>
    </location>
</feature>
<evidence type="ECO:0000256" key="1">
    <source>
        <dbReference type="ARBA" id="ARBA00004533"/>
    </source>
</evidence>
<evidence type="ECO:0000259" key="12">
    <source>
        <dbReference type="Pfam" id="PF21687"/>
    </source>
</evidence>
<evidence type="ECO:0000256" key="4">
    <source>
        <dbReference type="ARBA" id="ARBA00022475"/>
    </source>
</evidence>
<protein>
    <recommendedName>
        <fullName evidence="10">Type II secretion system protein K</fullName>
    </recommendedName>
</protein>
<feature type="domain" description="T2SS protein K first SAM-like" evidence="12">
    <location>
        <begin position="106"/>
        <end position="219"/>
    </location>
</feature>
<dbReference type="SUPFAM" id="SSF158544">
    <property type="entry name" value="GspK insert domain-like"/>
    <property type="match status" value="1"/>
</dbReference>
<evidence type="ECO:0000256" key="5">
    <source>
        <dbReference type="ARBA" id="ARBA00022519"/>
    </source>
</evidence>
<keyword evidence="5 10" id="KW-0997">Cell inner membrane</keyword>
<dbReference type="InterPro" id="IPR005628">
    <property type="entry name" value="GspK"/>
</dbReference>
<evidence type="ECO:0000256" key="10">
    <source>
        <dbReference type="PIRNR" id="PIRNR002786"/>
    </source>
</evidence>
<keyword evidence="9 10" id="KW-0472">Membrane</keyword>
<dbReference type="PANTHER" id="PTHR38831:SF1">
    <property type="entry name" value="TYPE II SECRETION SYSTEM PROTEIN K-RELATED"/>
    <property type="match status" value="1"/>
</dbReference>
<comment type="caution">
    <text evidence="13">The sequence shown here is derived from an EMBL/GenBank/DDBJ whole genome shotgun (WGS) entry which is preliminary data.</text>
</comment>
<dbReference type="Pfam" id="PF21687">
    <property type="entry name" value="T2SSK_1st"/>
    <property type="match status" value="1"/>
</dbReference>
<evidence type="ECO:0000256" key="7">
    <source>
        <dbReference type="ARBA" id="ARBA00022927"/>
    </source>
</evidence>
<dbReference type="InterPro" id="IPR049031">
    <property type="entry name" value="T2SSK_SAM-like_1st"/>
</dbReference>
<dbReference type="PIRSF" id="PIRSF002786">
    <property type="entry name" value="XcpX"/>
    <property type="match status" value="1"/>
</dbReference>
<sequence>MVKGCHQKKQVGVALLAALIFMLAIVLTLGNIFYAHQLDVARLTKNLHGDQALLLALSAESWARQLLSSDQDDREVDSLQENWAIAVPVLPVEGGFLRGCIQDLQGRVNVNSFSTYDGEKLNAEMANEANGLVRVWLALLRASDLPFNEASVATIIDWVDSDDDAVSEWGAEQQNYESNRELVMVANSALTDVEELAIMRGYGASTVRLLKPWISALPKATSININTAPEQILLAMGGEFPQAFADFVLRQRPFYSLSDFREGLSGALNMDQQKVSALWPNGFVGITTDYFQLQLEVTLGESQLRIDSVLGRYDRSEPVIISRTITMVPAIVGRLGNDQENAATIPTGFCEHLESS</sequence>
<gene>
    <name evidence="13" type="ORF">COA71_04490</name>
</gene>
<comment type="similarity">
    <text evidence="2 10">Belongs to the GSP K family.</text>
</comment>
<dbReference type="Gene3D" id="1.10.40.60">
    <property type="entry name" value="EpsJ-like"/>
    <property type="match status" value="2"/>
</dbReference>
<name>A0A2A5CGZ1_9GAMM</name>